<keyword evidence="2" id="KW-0813">Transport</keyword>
<dbReference type="FunFam" id="1.20.1250.20:FF:000218">
    <property type="entry name" value="facilitated trehalose transporter Tret1"/>
    <property type="match status" value="1"/>
</dbReference>
<feature type="transmembrane region" description="Helical" evidence="9">
    <location>
        <begin position="356"/>
        <end position="380"/>
    </location>
</feature>
<reference evidence="11" key="1">
    <citation type="submission" date="2021-01" db="UniProtKB">
        <authorList>
            <consortium name="EnsemblMetazoa"/>
        </authorList>
    </citation>
    <scope>IDENTIFICATION</scope>
    <source>
        <strain evidence="11">DH4</strain>
    </source>
</reference>
<dbReference type="PROSITE" id="PS50850">
    <property type="entry name" value="MFS"/>
    <property type="match status" value="1"/>
</dbReference>
<keyword evidence="12" id="KW-1185">Reference proteome</keyword>
<feature type="transmembrane region" description="Helical" evidence="9">
    <location>
        <begin position="322"/>
        <end position="344"/>
    </location>
</feature>
<dbReference type="Gene3D" id="1.20.1250.20">
    <property type="entry name" value="MFS general substrate transporter like domains"/>
    <property type="match status" value="1"/>
</dbReference>
<feature type="transmembrane region" description="Helical" evidence="9">
    <location>
        <begin position="17"/>
        <end position="41"/>
    </location>
</feature>
<sequence length="485" mass="53728">MTEVNKIDNEPGKYRQLLVALIANIATLSFGSMIGWQSPIIPQLQSENPPVGDRPMSDEEVSWLIGVTCITAAFTSLTVGIIANRFGRKVAGCLMGLPLCGCWLFTIFATEHVHLYIARFFSGICGGMVLFLVPMYVSEIASDGIRGMLGSLLVFILNGGILLGYIIGAILSYRWFAIVMLILPLFYIASFVFVPETPVYLIRRNRIDEATRSLMWFRGGHMSTVEREMLRLQQEINVSGQTIKPSDLFRDRATIKGLFITLGLFAGQQMAGIFIMISYTETIFKMSGSSLSPNDSAIIVGAIQVFGSYLSTILVERAGRRPLLLMSCLGMATCHYTIAVFCYLQTLEYDVSQFSWISILALSIFMISYGLGMGPGPYVVSSEILNRDISNMVITMGIFTAWGMAFVIVKLFPTIVDLLGINGCFFLLGSFCLIIFAFVFIILPETKGQPRQLILDRLNGISHVLDKTKYVSSNDIKIIPKPELI</sequence>
<feature type="transmembrane region" description="Helical" evidence="9">
    <location>
        <begin position="258"/>
        <end position="277"/>
    </location>
</feature>
<evidence type="ECO:0000256" key="5">
    <source>
        <dbReference type="ARBA" id="ARBA00022692"/>
    </source>
</evidence>
<evidence type="ECO:0000256" key="2">
    <source>
        <dbReference type="ARBA" id="ARBA00022448"/>
    </source>
</evidence>
<evidence type="ECO:0000256" key="8">
    <source>
        <dbReference type="ARBA" id="ARBA00023180"/>
    </source>
</evidence>
<proteinExistence type="predicted"/>
<dbReference type="SUPFAM" id="SSF103473">
    <property type="entry name" value="MFS general substrate transporter"/>
    <property type="match status" value="1"/>
</dbReference>
<dbReference type="InterPro" id="IPR036259">
    <property type="entry name" value="MFS_trans_sf"/>
</dbReference>
<evidence type="ECO:0000256" key="1">
    <source>
        <dbReference type="ARBA" id="ARBA00004651"/>
    </source>
</evidence>
<dbReference type="InterPro" id="IPR020846">
    <property type="entry name" value="MFS_dom"/>
</dbReference>
<accession>A0A7M7IKN6</accession>
<evidence type="ECO:0000313" key="13">
    <source>
        <dbReference type="RefSeq" id="XP_016767291.1"/>
    </source>
</evidence>
<evidence type="ECO:0000256" key="4">
    <source>
        <dbReference type="ARBA" id="ARBA00022597"/>
    </source>
</evidence>
<dbReference type="PANTHER" id="PTHR48021">
    <property type="match status" value="1"/>
</dbReference>
<feature type="transmembrane region" description="Helical" evidence="9">
    <location>
        <begin position="173"/>
        <end position="194"/>
    </location>
</feature>
<name>A0A7M7IKN6_APIME</name>
<keyword evidence="5 9" id="KW-0812">Transmembrane</keyword>
<dbReference type="InterPro" id="IPR005829">
    <property type="entry name" value="Sugar_transporter_CS"/>
</dbReference>
<gene>
    <name evidence="13" type="primary">LOC102655622</name>
</gene>
<dbReference type="AlphaFoldDB" id="A0A7M7IKN6"/>
<evidence type="ECO:0000256" key="7">
    <source>
        <dbReference type="ARBA" id="ARBA00023136"/>
    </source>
</evidence>
<reference evidence="13" key="2">
    <citation type="submission" date="2025-04" db="UniProtKB">
        <authorList>
            <consortium name="RefSeq"/>
        </authorList>
    </citation>
    <scope>IDENTIFICATION</scope>
    <source>
        <strain evidence="13">DH4</strain>
        <tissue evidence="13">Whole body</tissue>
    </source>
</reference>
<dbReference type="InterPro" id="IPR050549">
    <property type="entry name" value="MFS_Trehalose_Transporter"/>
</dbReference>
<feature type="transmembrane region" description="Helical" evidence="9">
    <location>
        <begin position="392"/>
        <end position="412"/>
    </location>
</feature>
<dbReference type="OrthoDB" id="6612291at2759"/>
<dbReference type="Proteomes" id="UP000005203">
    <property type="component" value="Linkage group LG4"/>
</dbReference>
<evidence type="ECO:0000313" key="11">
    <source>
        <dbReference type="EnsemblMetazoa" id="XP_016767291"/>
    </source>
</evidence>
<dbReference type="InterPro" id="IPR003663">
    <property type="entry name" value="Sugar/inositol_transpt"/>
</dbReference>
<feature type="transmembrane region" description="Helical" evidence="9">
    <location>
        <begin position="116"/>
        <end position="137"/>
    </location>
</feature>
<keyword evidence="4" id="KW-0762">Sugar transport</keyword>
<comment type="subcellular location">
    <subcellularLocation>
        <location evidence="1">Cell membrane</location>
        <topology evidence="1">Multi-pass membrane protein</topology>
    </subcellularLocation>
</comment>
<evidence type="ECO:0000256" key="3">
    <source>
        <dbReference type="ARBA" id="ARBA00022475"/>
    </source>
</evidence>
<dbReference type="Pfam" id="PF00083">
    <property type="entry name" value="Sugar_tr"/>
    <property type="match status" value="1"/>
</dbReference>
<dbReference type="KEGG" id="ame:102655622"/>
<dbReference type="GO" id="GO:0005886">
    <property type="term" value="C:plasma membrane"/>
    <property type="evidence" value="ECO:0007669"/>
    <property type="project" value="UniProtKB-SubCell"/>
</dbReference>
<dbReference type="InterPro" id="IPR005828">
    <property type="entry name" value="MFS_sugar_transport-like"/>
</dbReference>
<keyword evidence="8" id="KW-0325">Glycoprotein</keyword>
<feature type="domain" description="Major facilitator superfamily (MFS) profile" evidence="10">
    <location>
        <begin position="15"/>
        <end position="447"/>
    </location>
</feature>
<evidence type="ECO:0000259" key="10">
    <source>
        <dbReference type="PROSITE" id="PS50850"/>
    </source>
</evidence>
<dbReference type="PRINTS" id="PR00171">
    <property type="entry name" value="SUGRTRNSPORT"/>
</dbReference>
<evidence type="ECO:0000256" key="6">
    <source>
        <dbReference type="ARBA" id="ARBA00022989"/>
    </source>
</evidence>
<keyword evidence="3" id="KW-1003">Cell membrane</keyword>
<feature type="transmembrane region" description="Helical" evidence="9">
    <location>
        <begin position="61"/>
        <end position="83"/>
    </location>
</feature>
<feature type="transmembrane region" description="Helical" evidence="9">
    <location>
        <begin position="149"/>
        <end position="167"/>
    </location>
</feature>
<dbReference type="RefSeq" id="XP_016767291.1">
    <property type="nucleotide sequence ID" value="XM_016911802.2"/>
</dbReference>
<evidence type="ECO:0000256" key="9">
    <source>
        <dbReference type="SAM" id="Phobius"/>
    </source>
</evidence>
<dbReference type="PANTHER" id="PTHR48021:SF1">
    <property type="entry name" value="GH07001P-RELATED"/>
    <property type="match status" value="1"/>
</dbReference>
<dbReference type="GO" id="GO:0022857">
    <property type="term" value="F:transmembrane transporter activity"/>
    <property type="evidence" value="ECO:0007669"/>
    <property type="project" value="InterPro"/>
</dbReference>
<feature type="transmembrane region" description="Helical" evidence="9">
    <location>
        <begin position="297"/>
        <end position="315"/>
    </location>
</feature>
<evidence type="ECO:0000313" key="12">
    <source>
        <dbReference type="Proteomes" id="UP000005203"/>
    </source>
</evidence>
<dbReference type="GeneID" id="102655622"/>
<feature type="transmembrane region" description="Helical" evidence="9">
    <location>
        <begin position="90"/>
        <end position="110"/>
    </location>
</feature>
<keyword evidence="6 9" id="KW-1133">Transmembrane helix</keyword>
<keyword evidence="7 9" id="KW-0472">Membrane</keyword>
<dbReference type="PROSITE" id="PS00217">
    <property type="entry name" value="SUGAR_TRANSPORT_2"/>
    <property type="match status" value="1"/>
</dbReference>
<organism evidence="11">
    <name type="scientific">Apis mellifera</name>
    <name type="common">Honeybee</name>
    <dbReference type="NCBI Taxonomy" id="7460"/>
    <lineage>
        <taxon>Eukaryota</taxon>
        <taxon>Metazoa</taxon>
        <taxon>Ecdysozoa</taxon>
        <taxon>Arthropoda</taxon>
        <taxon>Hexapoda</taxon>
        <taxon>Insecta</taxon>
        <taxon>Pterygota</taxon>
        <taxon>Neoptera</taxon>
        <taxon>Endopterygota</taxon>
        <taxon>Hymenoptera</taxon>
        <taxon>Apocrita</taxon>
        <taxon>Aculeata</taxon>
        <taxon>Apoidea</taxon>
        <taxon>Anthophila</taxon>
        <taxon>Apidae</taxon>
        <taxon>Apis</taxon>
    </lineage>
</organism>
<dbReference type="EnsemblMetazoa" id="XM_016911802">
    <property type="protein sequence ID" value="XP_016767291"/>
    <property type="gene ID" value="LOC102655622"/>
</dbReference>
<accession>A0A8B7KIG5</accession>
<feature type="transmembrane region" description="Helical" evidence="9">
    <location>
        <begin position="418"/>
        <end position="443"/>
    </location>
</feature>
<protein>
    <submittedName>
        <fullName evidence="13">Facilitated trehalose transporter Tret1</fullName>
    </submittedName>
</protein>